<dbReference type="CDD" id="cd01949">
    <property type="entry name" value="GGDEF"/>
    <property type="match status" value="1"/>
</dbReference>
<sequence length="172" mass="19951">MNLSYNFKLDEPIPYEKLLKLAFTDELTGLPNFRSFRLCLQDQINHSKSMNNSFAIVFMDFNNFKNINDAYGHIVGDKFLIECSKQILNVAKHNVFRKSGDEFLIIVENPNLLETIMKAFEGLLTNVVLVDKIKIPLNFSMGYSIYPIHGESEEDLLSYADQVMYENKRRPK</sequence>
<dbReference type="PROSITE" id="PS50887">
    <property type="entry name" value="GGDEF"/>
    <property type="match status" value="1"/>
</dbReference>
<dbReference type="PANTHER" id="PTHR46663:SF2">
    <property type="entry name" value="GGDEF DOMAIN-CONTAINING PROTEIN"/>
    <property type="match status" value="1"/>
</dbReference>
<reference evidence="2" key="1">
    <citation type="submission" date="2021-03" db="EMBL/GenBank/DDBJ databases">
        <title>Antimicrobial resistance genes in bacteria isolated from Japanese honey, and their potential for conferring macrolide and lincosamide resistance in the American foulbrood pathogen Paenibacillus larvae.</title>
        <authorList>
            <person name="Okamoto M."/>
            <person name="Kumagai M."/>
            <person name="Kanamori H."/>
            <person name="Takamatsu D."/>
        </authorList>
    </citation>
    <scope>NUCLEOTIDE SEQUENCE</scope>
    <source>
        <strain evidence="2">J43TS3</strain>
    </source>
</reference>
<gene>
    <name evidence="2" type="ORF">J43TS3_01910</name>
</gene>
<dbReference type="NCBIfam" id="TIGR00254">
    <property type="entry name" value="GGDEF"/>
    <property type="match status" value="1"/>
</dbReference>
<dbReference type="SMART" id="SM00267">
    <property type="entry name" value="GGDEF"/>
    <property type="match status" value="1"/>
</dbReference>
<protein>
    <recommendedName>
        <fullName evidence="1">GGDEF domain-containing protein</fullName>
    </recommendedName>
</protein>
<dbReference type="EMBL" id="BORP01000001">
    <property type="protein sequence ID" value="GIO25580.1"/>
    <property type="molecule type" value="Genomic_DNA"/>
</dbReference>
<accession>A0A919X7E3</accession>
<evidence type="ECO:0000313" key="3">
    <source>
        <dbReference type="Proteomes" id="UP000676917"/>
    </source>
</evidence>
<dbReference type="PANTHER" id="PTHR46663">
    <property type="entry name" value="DIGUANYLATE CYCLASE DGCT-RELATED"/>
    <property type="match status" value="1"/>
</dbReference>
<keyword evidence="3" id="KW-1185">Reference proteome</keyword>
<organism evidence="2 3">
    <name type="scientific">Ornithinibacillus bavariensis</name>
    <dbReference type="NCBI Taxonomy" id="545502"/>
    <lineage>
        <taxon>Bacteria</taxon>
        <taxon>Bacillati</taxon>
        <taxon>Bacillota</taxon>
        <taxon>Bacilli</taxon>
        <taxon>Bacillales</taxon>
        <taxon>Bacillaceae</taxon>
        <taxon>Ornithinibacillus</taxon>
    </lineage>
</organism>
<name>A0A919X7E3_9BACI</name>
<dbReference type="RefSeq" id="WP_212919120.1">
    <property type="nucleotide sequence ID" value="NZ_BORP01000001.1"/>
</dbReference>
<dbReference type="AlphaFoldDB" id="A0A919X7E3"/>
<dbReference type="InterPro" id="IPR043128">
    <property type="entry name" value="Rev_trsase/Diguanyl_cyclase"/>
</dbReference>
<dbReference type="SUPFAM" id="SSF55073">
    <property type="entry name" value="Nucleotide cyclase"/>
    <property type="match status" value="1"/>
</dbReference>
<feature type="domain" description="GGDEF" evidence="1">
    <location>
        <begin position="52"/>
        <end position="172"/>
    </location>
</feature>
<dbReference type="InterPro" id="IPR052163">
    <property type="entry name" value="DGC-Regulatory_Protein"/>
</dbReference>
<dbReference type="InterPro" id="IPR029787">
    <property type="entry name" value="Nucleotide_cyclase"/>
</dbReference>
<evidence type="ECO:0000259" key="1">
    <source>
        <dbReference type="PROSITE" id="PS50887"/>
    </source>
</evidence>
<proteinExistence type="predicted"/>
<comment type="caution">
    <text evidence="2">The sequence shown here is derived from an EMBL/GenBank/DDBJ whole genome shotgun (WGS) entry which is preliminary data.</text>
</comment>
<dbReference type="InterPro" id="IPR000160">
    <property type="entry name" value="GGDEF_dom"/>
</dbReference>
<evidence type="ECO:0000313" key="2">
    <source>
        <dbReference type="EMBL" id="GIO25580.1"/>
    </source>
</evidence>
<dbReference type="Gene3D" id="3.30.70.270">
    <property type="match status" value="1"/>
</dbReference>
<dbReference type="Proteomes" id="UP000676917">
    <property type="component" value="Unassembled WGS sequence"/>
</dbReference>
<dbReference type="Pfam" id="PF00990">
    <property type="entry name" value="GGDEF"/>
    <property type="match status" value="1"/>
</dbReference>